<dbReference type="AlphaFoldDB" id="A0A564VMI6"/>
<evidence type="ECO:0000313" key="2">
    <source>
        <dbReference type="EMBL" id="VUX33437.1"/>
    </source>
</evidence>
<keyword evidence="3" id="KW-1185">Reference proteome</keyword>
<accession>A0A564VMI6</accession>
<dbReference type="RefSeq" id="WP_144100371.1">
    <property type="nucleotide sequence ID" value="NZ_CABHMX010000009.1"/>
</dbReference>
<dbReference type="Proteomes" id="UP000408482">
    <property type="component" value="Unassembled WGS sequence"/>
</dbReference>
<feature type="compositionally biased region" description="Basic and acidic residues" evidence="1">
    <location>
        <begin position="94"/>
        <end position="110"/>
    </location>
</feature>
<gene>
    <name evidence="2" type="ORF">RSSSTS7063_02584</name>
</gene>
<evidence type="ECO:0000256" key="1">
    <source>
        <dbReference type="SAM" id="MobiDB-lite"/>
    </source>
</evidence>
<reference evidence="2 3" key="1">
    <citation type="submission" date="2019-07" db="EMBL/GenBank/DDBJ databases">
        <authorList>
            <person name="Hibberd C M."/>
            <person name="Gehrig L. J."/>
            <person name="Chang H.-W."/>
            <person name="Venkatesh S."/>
        </authorList>
    </citation>
    <scope>NUCLEOTIDE SEQUENCE [LARGE SCALE GENOMIC DNA]</scope>
    <source>
        <strain evidence="2">Blautia_luti_SSTS_Bg7063</strain>
    </source>
</reference>
<sequence>MGNRKRDIRATVNTDEFLGMPVKAQLLYFHLAIRADKDGLVSNPKSMVKILECEDEALDLLVSSGYVSYISSSEYGMLVNTDKDCLSMINSNDRGQERKHGKAGEERGLRDGLSGHYQK</sequence>
<protein>
    <submittedName>
        <fullName evidence="2">Uncharacterized protein</fullName>
    </submittedName>
</protein>
<dbReference type="EMBL" id="CABHNW010000030">
    <property type="protein sequence ID" value="VUX33437.1"/>
    <property type="molecule type" value="Genomic_DNA"/>
</dbReference>
<proteinExistence type="predicted"/>
<evidence type="ECO:0000313" key="3">
    <source>
        <dbReference type="Proteomes" id="UP000408482"/>
    </source>
</evidence>
<organism evidence="2 3">
    <name type="scientific">Blautia luti</name>
    <dbReference type="NCBI Taxonomy" id="89014"/>
    <lineage>
        <taxon>Bacteria</taxon>
        <taxon>Bacillati</taxon>
        <taxon>Bacillota</taxon>
        <taxon>Clostridia</taxon>
        <taxon>Lachnospirales</taxon>
        <taxon>Lachnospiraceae</taxon>
        <taxon>Blautia</taxon>
    </lineage>
</organism>
<name>A0A564VMI6_9FIRM</name>
<feature type="region of interest" description="Disordered" evidence="1">
    <location>
        <begin position="89"/>
        <end position="119"/>
    </location>
</feature>